<reference evidence="6 7" key="1">
    <citation type="submission" date="2016-10" db="EMBL/GenBank/DDBJ databases">
        <authorList>
            <person name="de Groot N.N."/>
        </authorList>
    </citation>
    <scope>NUCLEOTIDE SEQUENCE [LARGE SCALE GENOMIC DNA]</scope>
    <source>
        <strain evidence="6 7">ATCC 51327</strain>
    </source>
</reference>
<evidence type="ECO:0000256" key="4">
    <source>
        <dbReference type="ARBA" id="ARBA00040194"/>
    </source>
</evidence>
<dbReference type="GO" id="GO:0005829">
    <property type="term" value="C:cytosol"/>
    <property type="evidence" value="ECO:0007669"/>
    <property type="project" value="TreeGrafter"/>
</dbReference>
<proteinExistence type="inferred from homology"/>
<dbReference type="CDD" id="cd00085">
    <property type="entry name" value="HNHc"/>
    <property type="match status" value="1"/>
</dbReference>
<keyword evidence="2" id="KW-0378">Hydrolase</keyword>
<evidence type="ECO:0000313" key="7">
    <source>
        <dbReference type="Proteomes" id="UP000199006"/>
    </source>
</evidence>
<accession>A0A1I4LT87</accession>
<evidence type="ECO:0000313" key="6">
    <source>
        <dbReference type="EMBL" id="SFL94101.1"/>
    </source>
</evidence>
<dbReference type="AlphaFoldDB" id="A0A1I4LT87"/>
<evidence type="ECO:0000256" key="3">
    <source>
        <dbReference type="ARBA" id="ARBA00038412"/>
    </source>
</evidence>
<dbReference type="GO" id="GO:0008270">
    <property type="term" value="F:zinc ion binding"/>
    <property type="evidence" value="ECO:0007669"/>
    <property type="project" value="InterPro"/>
</dbReference>
<dbReference type="GO" id="GO:0016787">
    <property type="term" value="F:hydrolase activity"/>
    <property type="evidence" value="ECO:0007669"/>
    <property type="project" value="UniProtKB-KW"/>
</dbReference>
<name>A0A1I4LT87_9FIRM</name>
<dbReference type="InterPro" id="IPR002711">
    <property type="entry name" value="HNH"/>
</dbReference>
<dbReference type="Proteomes" id="UP000199006">
    <property type="component" value="Unassembled WGS sequence"/>
</dbReference>
<dbReference type="PANTHER" id="PTHR41286">
    <property type="entry name" value="HNH NUCLEASE YAJD-RELATED"/>
    <property type="match status" value="1"/>
</dbReference>
<dbReference type="GO" id="GO:0004519">
    <property type="term" value="F:endonuclease activity"/>
    <property type="evidence" value="ECO:0007669"/>
    <property type="project" value="InterPro"/>
</dbReference>
<evidence type="ECO:0000259" key="5">
    <source>
        <dbReference type="SMART" id="SM00507"/>
    </source>
</evidence>
<comment type="similarity">
    <text evidence="3">Belongs to the HNH nuclease family.</text>
</comment>
<dbReference type="RefSeq" id="WP_089862427.1">
    <property type="nucleotide sequence ID" value="NZ_FOTI01000043.1"/>
</dbReference>
<protein>
    <recommendedName>
        <fullName evidence="4">Putative HNH nuclease YajD</fullName>
    </recommendedName>
</protein>
<organism evidence="6 7">
    <name type="scientific">Halanaerobium salsuginis</name>
    <dbReference type="NCBI Taxonomy" id="29563"/>
    <lineage>
        <taxon>Bacteria</taxon>
        <taxon>Bacillati</taxon>
        <taxon>Bacillota</taxon>
        <taxon>Clostridia</taxon>
        <taxon>Halanaerobiales</taxon>
        <taxon>Halanaerobiaceae</taxon>
        <taxon>Halanaerobium</taxon>
    </lineage>
</organism>
<keyword evidence="7" id="KW-1185">Reference proteome</keyword>
<evidence type="ECO:0000256" key="1">
    <source>
        <dbReference type="ARBA" id="ARBA00022722"/>
    </source>
</evidence>
<dbReference type="Pfam" id="PF01844">
    <property type="entry name" value="HNH"/>
    <property type="match status" value="1"/>
</dbReference>
<gene>
    <name evidence="6" type="ORF">SAMN02983006_02405</name>
</gene>
<dbReference type="Gene3D" id="1.10.30.50">
    <property type="match status" value="1"/>
</dbReference>
<dbReference type="STRING" id="29563.SAMN02983006_02405"/>
<keyword evidence="1" id="KW-0540">Nuclease</keyword>
<sequence>MPRRLNKPCSYPGCPELVSAGNTYCEKHRKKTKKARDKEYNKYKRNPKTRKFYGSSTWKKARARKLSKDPICEYCLPEDVTPATEVDHIIPIEVDWSLRLVESNFKSACHSCHMKKSAEDRRKYDEL</sequence>
<dbReference type="InterPro" id="IPR003615">
    <property type="entry name" value="HNH_nuc"/>
</dbReference>
<dbReference type="OrthoDB" id="9779761at2"/>
<dbReference type="SMART" id="SM00507">
    <property type="entry name" value="HNHc"/>
    <property type="match status" value="1"/>
</dbReference>
<dbReference type="EMBL" id="FOTI01000043">
    <property type="protein sequence ID" value="SFL94101.1"/>
    <property type="molecule type" value="Genomic_DNA"/>
</dbReference>
<evidence type="ECO:0000256" key="2">
    <source>
        <dbReference type="ARBA" id="ARBA00022801"/>
    </source>
</evidence>
<dbReference type="GO" id="GO:0003676">
    <property type="term" value="F:nucleic acid binding"/>
    <property type="evidence" value="ECO:0007669"/>
    <property type="project" value="InterPro"/>
</dbReference>
<feature type="domain" description="HNH nuclease" evidence="5">
    <location>
        <begin position="60"/>
        <end position="114"/>
    </location>
</feature>
<dbReference type="PANTHER" id="PTHR41286:SF1">
    <property type="entry name" value="HNH NUCLEASE YAJD-RELATED"/>
    <property type="match status" value="1"/>
</dbReference>